<name>A0A0E3X0D9_METMT</name>
<protein>
    <submittedName>
        <fullName evidence="1">Uncharacterized protein</fullName>
    </submittedName>
</protein>
<sequence length="417" mass="47456">MKLTMVIPTYWGRESSIGWLEGDAVYDHATPLDHEGTLGRAIESTAVLEDNDFELVILVAPNNDEITKQVEQKVSDIIKTSSTNGINVHMFGPSHLEKLHDELKDAGMGGYCDLLSLRGYSNIRNMCLFIPHIMSSDVALLIDDDEVFEDPEFISKAKEFIGNHHEGKFIDAVAGYYLQPDGEYLVSVPDEPWTQYWDKNVSMNKGFKQVIGTAPRLKETPFVFGGNMLIHRNLFMKVPFDPMVPRGEDIDYLMNARMFGHSFMLDNELAIRHLPPAKSHPTWKRVREDIYRFVYERAKLMSQKENDGMLLLSAEDMGYYPGNFLGDDLEEKIANACRLLSEEYLASGDTVGSEEALRNIELSLDDAVPDFEPFRHLCKLKNRWSELMTYIAERDEMSSVLSEMRLEDASLLLACES</sequence>
<dbReference type="EMBL" id="CP009518">
    <property type="protein sequence ID" value="AKB85204.1"/>
    <property type="molecule type" value="Genomic_DNA"/>
</dbReference>
<dbReference type="Proteomes" id="UP000033048">
    <property type="component" value="Chromosome"/>
</dbReference>
<dbReference type="STRING" id="1434104.MCMEM_1151"/>
<dbReference type="GeneID" id="24893690"/>
<dbReference type="Gene3D" id="3.90.550.10">
    <property type="entry name" value="Spore Coat Polysaccharide Biosynthesis Protein SpsA, Chain A"/>
    <property type="match status" value="1"/>
</dbReference>
<dbReference type="SUPFAM" id="SSF53448">
    <property type="entry name" value="Nucleotide-diphospho-sugar transferases"/>
    <property type="match status" value="1"/>
</dbReference>
<gene>
    <name evidence="1" type="ORF">MCMEM_1151</name>
</gene>
<accession>A0A0E3X0D9</accession>
<dbReference type="KEGG" id="mmet:MCMEM_1151"/>
<dbReference type="AlphaFoldDB" id="A0A0E3X0D9"/>
<proteinExistence type="predicted"/>
<evidence type="ECO:0000313" key="1">
    <source>
        <dbReference type="EMBL" id="AKB85204.1"/>
    </source>
</evidence>
<dbReference type="InterPro" id="IPR029044">
    <property type="entry name" value="Nucleotide-diphossugar_trans"/>
</dbReference>
<dbReference type="OrthoDB" id="140407at2157"/>
<reference evidence="1 2" key="1">
    <citation type="submission" date="2014-07" db="EMBL/GenBank/DDBJ databases">
        <title>Methanogenic archaea and the global carbon cycle.</title>
        <authorList>
            <person name="Henriksen J.R."/>
            <person name="Luke J."/>
            <person name="Reinhart S."/>
            <person name="Benedict M.N."/>
            <person name="Youngblut N.D."/>
            <person name="Metcalf M.E."/>
            <person name="Whitaker R.J."/>
            <person name="Metcalf W.W."/>
        </authorList>
    </citation>
    <scope>NUCLEOTIDE SEQUENCE [LARGE SCALE GENOMIC DNA]</scope>
    <source>
        <strain evidence="1 2">MM1</strain>
    </source>
</reference>
<evidence type="ECO:0000313" key="2">
    <source>
        <dbReference type="Proteomes" id="UP000033048"/>
    </source>
</evidence>
<keyword evidence="2" id="KW-1185">Reference proteome</keyword>
<dbReference type="RefSeq" id="WP_082087283.1">
    <property type="nucleotide sequence ID" value="NZ_CP009518.1"/>
</dbReference>
<dbReference type="HOGENOM" id="CLU_033888_0_0_2"/>
<organism evidence="1 2">
    <name type="scientific">Methanococcoides methylutens MM1</name>
    <dbReference type="NCBI Taxonomy" id="1434104"/>
    <lineage>
        <taxon>Archaea</taxon>
        <taxon>Methanobacteriati</taxon>
        <taxon>Methanobacteriota</taxon>
        <taxon>Stenosarchaea group</taxon>
        <taxon>Methanomicrobia</taxon>
        <taxon>Methanosarcinales</taxon>
        <taxon>Methanosarcinaceae</taxon>
        <taxon>Methanococcoides</taxon>
    </lineage>
</organism>